<dbReference type="GO" id="GO:0033942">
    <property type="term" value="F:4-alpha-D-(1-&gt;4)-alpha-D-glucanotrehalose trehalohydrolase activity"/>
    <property type="evidence" value="ECO:0007669"/>
    <property type="project" value="UniProtKB-EC"/>
</dbReference>
<evidence type="ECO:0000256" key="4">
    <source>
        <dbReference type="ARBA" id="ARBA00012268"/>
    </source>
</evidence>
<dbReference type="Gene3D" id="1.10.10.760">
    <property type="entry name" value="E-set domains of sugar-utilizing enzymes"/>
    <property type="match status" value="1"/>
</dbReference>
<evidence type="ECO:0000313" key="19">
    <source>
        <dbReference type="EMBL" id="TBN53362.1"/>
    </source>
</evidence>
<feature type="binding site" evidence="16">
    <location>
        <begin position="309"/>
        <end position="313"/>
    </location>
    <ligand>
        <name>substrate</name>
    </ligand>
</feature>
<evidence type="ECO:0000256" key="10">
    <source>
        <dbReference type="ARBA" id="ARBA00032057"/>
    </source>
</evidence>
<evidence type="ECO:0000256" key="12">
    <source>
        <dbReference type="ARBA" id="ARBA00034013"/>
    </source>
</evidence>
<proteinExistence type="inferred from homology"/>
<dbReference type="GO" id="GO:0005992">
    <property type="term" value="P:trehalose biosynthetic process"/>
    <property type="evidence" value="ECO:0007669"/>
    <property type="project" value="UniProtKB-UniRule"/>
</dbReference>
<gene>
    <name evidence="19" type="primary">treZ</name>
    <name evidence="19" type="ORF">EYR15_10095</name>
</gene>
<evidence type="ECO:0000256" key="13">
    <source>
        <dbReference type="NCBIfam" id="TIGR02402"/>
    </source>
</evidence>
<evidence type="ECO:0000256" key="15">
    <source>
        <dbReference type="PIRSR" id="PIRSR006337-1"/>
    </source>
</evidence>
<feature type="active site" description="Proton donor" evidence="15">
    <location>
        <position position="290"/>
    </location>
</feature>
<comment type="catalytic activity">
    <reaction evidence="12 14">
        <text>hydrolysis of (1-&gt;4)-alpha-D-glucosidic linkage in 4-alpha-D-[(1-&gt;4)-alpha-D-glucanosyl]n trehalose to yield trehalose and (1-&gt;4)-alpha-D-glucan.</text>
        <dbReference type="EC" id="3.2.1.141"/>
    </reaction>
</comment>
<evidence type="ECO:0000256" key="14">
    <source>
        <dbReference type="PIRNR" id="PIRNR006337"/>
    </source>
</evidence>
<feature type="domain" description="Glycosyl hydrolase family 13 catalytic" evidence="18">
    <location>
        <begin position="110"/>
        <end position="443"/>
    </location>
</feature>
<feature type="binding site" evidence="16">
    <location>
        <begin position="379"/>
        <end position="384"/>
    </location>
    <ligand>
        <name>substrate</name>
    </ligand>
</feature>
<feature type="site" description="Transition state stabilizer" evidence="17">
    <location>
        <position position="380"/>
    </location>
</feature>
<evidence type="ECO:0000256" key="5">
    <source>
        <dbReference type="ARBA" id="ARBA00015938"/>
    </source>
</evidence>
<dbReference type="PANTHER" id="PTHR43651:SF11">
    <property type="entry name" value="MALTO-OLIGOSYLTREHALOSE TREHALOHYDROLASE"/>
    <property type="match status" value="1"/>
</dbReference>
<dbReference type="InterPro" id="IPR044901">
    <property type="entry name" value="Trehalose_TreZ_E-set_sf"/>
</dbReference>
<sequence>MTDLNRQTFGPRLSSSGTEFRVWAPAHREVRLEIRDSDPVAMDRSEDGWHTKTVEAPFGARYRFHLPDGLSVPDPASRFQDGDVHGWSVLVDPDEYSWKTTGWKGRPWREAVVYELHVGVYGGFNGVAEALPKLAELGVTAIELMPINDFPGERNWGYDGVLPYAPDAAYGTPAELKALVDRAHELGLMMLLDVVYNHFGPDGNYIPAEAPQFFREDLHTPWGGAIDFRLPDVRAYFTENVLFWMEEYGFDGVRMDAVHAISESDWIDETAAAVRSLEVETGRKLHIVLENEFNEQSHLAGDVDAQWNDDFHHVFHVLLTGEQEGYYEDFSEDTAGKLARTLQDGFVYQGETSPHSGKKRGTSSGHLAPTAFVSFLQNHDQIGNRAFGDRLTTLAPPQGVEAATAALLLCPHIPMIYMGEEVASETPFLFFTDHSGELADAVREGRRKEFSKFAAFAGAEVPDPNALKTFTDSIPKPHPERADARLALFRTLLTIRAAELAPYLDGCAAAGAEVVGDKAVVSRWTLGDGSALTMAINLANEPVSLSSLEGPVLFESVAGAADMARSGSLPGFSTIVLKEPAA</sequence>
<organism evidence="19 20">
    <name type="scientific">Hansschlegelia quercus</name>
    <dbReference type="NCBI Taxonomy" id="2528245"/>
    <lineage>
        <taxon>Bacteria</taxon>
        <taxon>Pseudomonadati</taxon>
        <taxon>Pseudomonadota</taxon>
        <taxon>Alphaproteobacteria</taxon>
        <taxon>Hyphomicrobiales</taxon>
        <taxon>Methylopilaceae</taxon>
        <taxon>Hansschlegelia</taxon>
    </lineage>
</organism>
<dbReference type="InterPro" id="IPR013783">
    <property type="entry name" value="Ig-like_fold"/>
</dbReference>
<comment type="caution">
    <text evidence="19">The sequence shown here is derived from an EMBL/GenBank/DDBJ whole genome shotgun (WGS) entry which is preliminary data.</text>
</comment>
<dbReference type="Pfam" id="PF11941">
    <property type="entry name" value="DUF3459"/>
    <property type="match status" value="1"/>
</dbReference>
<dbReference type="PIRSF" id="PIRSF006337">
    <property type="entry name" value="Trehalose_TreZ"/>
    <property type="match status" value="1"/>
</dbReference>
<evidence type="ECO:0000256" key="7">
    <source>
        <dbReference type="ARBA" id="ARBA00022801"/>
    </source>
</evidence>
<keyword evidence="7 14" id="KW-0378">Hydrolase</keyword>
<dbReference type="GO" id="GO:0005737">
    <property type="term" value="C:cytoplasm"/>
    <property type="evidence" value="ECO:0007669"/>
    <property type="project" value="UniProtKB-SubCell"/>
</dbReference>
<feature type="active site" description="Nucleophile" evidence="15">
    <location>
        <position position="256"/>
    </location>
</feature>
<dbReference type="CDD" id="cd11325">
    <property type="entry name" value="AmyAc_GTHase"/>
    <property type="match status" value="1"/>
</dbReference>
<comment type="subcellular location">
    <subcellularLocation>
        <location evidence="1 15">Cytoplasm</location>
    </subcellularLocation>
</comment>
<accession>A0A4Q9GH60</accession>
<dbReference type="SUPFAM" id="SSF51445">
    <property type="entry name" value="(Trans)glycosidases"/>
    <property type="match status" value="1"/>
</dbReference>
<evidence type="ECO:0000256" key="3">
    <source>
        <dbReference type="ARBA" id="ARBA00008061"/>
    </source>
</evidence>
<dbReference type="InterPro" id="IPR012768">
    <property type="entry name" value="Trehalose_TreZ"/>
</dbReference>
<keyword evidence="20" id="KW-1185">Reference proteome</keyword>
<dbReference type="NCBIfam" id="TIGR02402">
    <property type="entry name" value="trehalose_TreZ"/>
    <property type="match status" value="1"/>
</dbReference>
<dbReference type="InterPro" id="IPR014756">
    <property type="entry name" value="Ig_E-set"/>
</dbReference>
<feature type="binding site" evidence="16">
    <location>
        <begin position="254"/>
        <end position="259"/>
    </location>
    <ligand>
        <name>substrate</name>
    </ligand>
</feature>
<comment type="similarity">
    <text evidence="3 14">Belongs to the glycosyl hydrolase 13 family.</text>
</comment>
<reference evidence="19 20" key="1">
    <citation type="submission" date="2019-02" db="EMBL/GenBank/DDBJ databases">
        <title>Hansschlegelia quercus sp. nov., a novel methylotrophic bacterium from buds of oak (Quercus robur L.).</title>
        <authorList>
            <person name="Agafonova N.V."/>
            <person name="Kaparullina E.N."/>
            <person name="Grouzdev D.S."/>
            <person name="Doronina N.V."/>
        </authorList>
    </citation>
    <scope>NUCLEOTIDE SEQUENCE [LARGE SCALE GENOMIC DNA]</scope>
    <source>
        <strain evidence="19 20">Dub</strain>
    </source>
</reference>
<dbReference type="EC" id="3.2.1.141" evidence="4 13"/>
<dbReference type="SUPFAM" id="SSF81296">
    <property type="entry name" value="E set domains"/>
    <property type="match status" value="1"/>
</dbReference>
<dbReference type="AlphaFoldDB" id="A0A4Q9GH60"/>
<evidence type="ECO:0000256" key="17">
    <source>
        <dbReference type="PIRSR" id="PIRSR006337-3"/>
    </source>
</evidence>
<comment type="pathway">
    <text evidence="2 14">Glycan biosynthesis; trehalose biosynthesis.</text>
</comment>
<evidence type="ECO:0000256" key="1">
    <source>
        <dbReference type="ARBA" id="ARBA00004496"/>
    </source>
</evidence>
<dbReference type="Gene3D" id="3.20.20.80">
    <property type="entry name" value="Glycosidases"/>
    <property type="match status" value="1"/>
</dbReference>
<evidence type="ECO:0000256" key="8">
    <source>
        <dbReference type="ARBA" id="ARBA00023277"/>
    </source>
</evidence>
<dbReference type="Pfam" id="PF00128">
    <property type="entry name" value="Alpha-amylase"/>
    <property type="match status" value="2"/>
</dbReference>
<dbReference type="UniPathway" id="UPA00299"/>
<keyword evidence="9 14" id="KW-0326">Glycosidase</keyword>
<keyword evidence="6" id="KW-0963">Cytoplasm</keyword>
<dbReference type="InterPro" id="IPR006047">
    <property type="entry name" value="GH13_cat_dom"/>
</dbReference>
<evidence type="ECO:0000256" key="2">
    <source>
        <dbReference type="ARBA" id="ARBA00005199"/>
    </source>
</evidence>
<evidence type="ECO:0000256" key="16">
    <source>
        <dbReference type="PIRSR" id="PIRSR006337-2"/>
    </source>
</evidence>
<dbReference type="InterPro" id="IPR017853">
    <property type="entry name" value="GH"/>
</dbReference>
<dbReference type="OrthoDB" id="9800174at2"/>
<keyword evidence="8" id="KW-0119">Carbohydrate metabolism</keyword>
<dbReference type="SMART" id="SM00642">
    <property type="entry name" value="Aamy"/>
    <property type="match status" value="1"/>
</dbReference>
<dbReference type="PANTHER" id="PTHR43651">
    <property type="entry name" value="1,4-ALPHA-GLUCAN-BRANCHING ENZYME"/>
    <property type="match status" value="1"/>
</dbReference>
<evidence type="ECO:0000256" key="9">
    <source>
        <dbReference type="ARBA" id="ARBA00023295"/>
    </source>
</evidence>
<name>A0A4Q9GH60_9HYPH</name>
<dbReference type="InterPro" id="IPR022567">
    <property type="entry name" value="DUF3459"/>
</dbReference>
<evidence type="ECO:0000313" key="20">
    <source>
        <dbReference type="Proteomes" id="UP000291613"/>
    </source>
</evidence>
<dbReference type="EMBL" id="SIUB01000004">
    <property type="protein sequence ID" value="TBN53362.1"/>
    <property type="molecule type" value="Genomic_DNA"/>
</dbReference>
<dbReference type="Proteomes" id="UP000291613">
    <property type="component" value="Unassembled WGS sequence"/>
</dbReference>
<dbReference type="CDD" id="cd02853">
    <property type="entry name" value="E_set_MTHase_like_N"/>
    <property type="match status" value="1"/>
</dbReference>
<evidence type="ECO:0000259" key="18">
    <source>
        <dbReference type="SMART" id="SM00642"/>
    </source>
</evidence>
<protein>
    <recommendedName>
        <fullName evidence="5 13">Malto-oligosyltrehalose trehalohydrolase</fullName>
        <shortName evidence="14">MTHase</shortName>
        <ecNumber evidence="4 13">3.2.1.141</ecNumber>
    </recommendedName>
    <alternativeName>
        <fullName evidence="11 14">4-alpha-D-((1-&gt;4)-alpha-D-glucano)trehalose trehalohydrolase</fullName>
    </alternativeName>
    <alternativeName>
        <fullName evidence="10 14">Maltooligosyl trehalose trehalohydrolase</fullName>
    </alternativeName>
</protein>
<evidence type="ECO:0000256" key="11">
    <source>
        <dbReference type="ARBA" id="ARBA00033284"/>
    </source>
</evidence>
<evidence type="ECO:0000256" key="6">
    <source>
        <dbReference type="ARBA" id="ARBA00022490"/>
    </source>
</evidence>
<dbReference type="Gene3D" id="2.60.40.10">
    <property type="entry name" value="Immunoglobulins"/>
    <property type="match status" value="1"/>
</dbReference>